<gene>
    <name evidence="1" type="ORF">AYJ54_36160</name>
</gene>
<dbReference type="Proteomes" id="UP000076959">
    <property type="component" value="Unassembled WGS sequence"/>
</dbReference>
<comment type="caution">
    <text evidence="1">The sequence shown here is derived from an EMBL/GenBank/DDBJ whole genome shotgun (WGS) entry which is preliminary data.</text>
</comment>
<name>A0A176Y7B6_9BRAD</name>
<proteinExistence type="predicted"/>
<organism evidence="1 2">
    <name type="scientific">Bradyrhizobium centrolobii</name>
    <dbReference type="NCBI Taxonomy" id="1505087"/>
    <lineage>
        <taxon>Bacteria</taxon>
        <taxon>Pseudomonadati</taxon>
        <taxon>Pseudomonadota</taxon>
        <taxon>Alphaproteobacteria</taxon>
        <taxon>Hyphomicrobiales</taxon>
        <taxon>Nitrobacteraceae</taxon>
        <taxon>Bradyrhizobium</taxon>
    </lineage>
</organism>
<evidence type="ECO:0000313" key="1">
    <source>
        <dbReference type="EMBL" id="OAE96996.1"/>
    </source>
</evidence>
<dbReference type="EMBL" id="LUUB01000128">
    <property type="protein sequence ID" value="OAE96996.1"/>
    <property type="molecule type" value="Genomic_DNA"/>
</dbReference>
<reference evidence="1 2" key="1">
    <citation type="submission" date="2016-03" db="EMBL/GenBank/DDBJ databases">
        <title>Draft Genome Sequence of the Strain BR 10245 (Bradyrhizobium sp.) isolated from nodules of Centrolobium paraense.</title>
        <authorList>
            <person name="Simoes-Araujo J.L.Sr."/>
            <person name="Barauna A.C."/>
            <person name="Silva K."/>
            <person name="Zilli J.E."/>
        </authorList>
    </citation>
    <scope>NUCLEOTIDE SEQUENCE [LARGE SCALE GENOMIC DNA]</scope>
    <source>
        <strain evidence="1 2">BR 10245</strain>
    </source>
</reference>
<dbReference type="AlphaFoldDB" id="A0A176Y7B6"/>
<keyword evidence="2" id="KW-1185">Reference proteome</keyword>
<protein>
    <submittedName>
        <fullName evidence="1">Uncharacterized protein</fullName>
    </submittedName>
</protein>
<evidence type="ECO:0000313" key="2">
    <source>
        <dbReference type="Proteomes" id="UP000076959"/>
    </source>
</evidence>
<accession>A0A176Y7B6</accession>
<sequence>MPRLDTCQGILRRLIAKGDPKAIPLAERAINEYLEVTPSGARKSGLRLIQQDVLAQYNAVVGVQRSFAESVNAYIETKLAEE</sequence>